<dbReference type="EMBL" id="UOGB01000155">
    <property type="protein sequence ID" value="VAX19659.1"/>
    <property type="molecule type" value="Genomic_DNA"/>
</dbReference>
<accession>A0A3B1BNY8</accession>
<organism evidence="2">
    <name type="scientific">hydrothermal vent metagenome</name>
    <dbReference type="NCBI Taxonomy" id="652676"/>
    <lineage>
        <taxon>unclassified sequences</taxon>
        <taxon>metagenomes</taxon>
        <taxon>ecological metagenomes</taxon>
    </lineage>
</organism>
<proteinExistence type="predicted"/>
<gene>
    <name evidence="2" type="ORF">MNBD_NITROSPINAE03-1073</name>
</gene>
<sequence length="80" mass="9061">MPHDNDSKDRYNAYKKLYIVWSVGIQIVVSLLVGFGMGLALDRWLDTAPWLMLLFIGLGVAAGFLNVYRTLVKDELENSK</sequence>
<protein>
    <submittedName>
        <fullName evidence="2">ATP synthase protein I</fullName>
    </submittedName>
</protein>
<feature type="transmembrane region" description="Helical" evidence="1">
    <location>
        <begin position="47"/>
        <end position="68"/>
    </location>
</feature>
<reference evidence="2" key="1">
    <citation type="submission" date="2018-06" db="EMBL/GenBank/DDBJ databases">
        <authorList>
            <person name="Zhirakovskaya E."/>
        </authorList>
    </citation>
    <scope>NUCLEOTIDE SEQUENCE</scope>
</reference>
<evidence type="ECO:0000313" key="2">
    <source>
        <dbReference type="EMBL" id="VAX19659.1"/>
    </source>
</evidence>
<keyword evidence="1" id="KW-1133">Transmembrane helix</keyword>
<dbReference type="InterPro" id="IPR032820">
    <property type="entry name" value="ATPase_put"/>
</dbReference>
<dbReference type="AlphaFoldDB" id="A0A3B1BNY8"/>
<name>A0A3B1BNY8_9ZZZZ</name>
<keyword evidence="1" id="KW-0812">Transmembrane</keyword>
<evidence type="ECO:0000256" key="1">
    <source>
        <dbReference type="SAM" id="Phobius"/>
    </source>
</evidence>
<keyword evidence="1" id="KW-0472">Membrane</keyword>
<feature type="transmembrane region" description="Helical" evidence="1">
    <location>
        <begin position="17"/>
        <end position="41"/>
    </location>
</feature>
<dbReference type="Pfam" id="PF09527">
    <property type="entry name" value="ATPase_gene1"/>
    <property type="match status" value="1"/>
</dbReference>